<dbReference type="Proteomes" id="UP001232445">
    <property type="component" value="Unassembled WGS sequence"/>
</dbReference>
<dbReference type="EC" id="6.5.1.7" evidence="5"/>
<comment type="similarity">
    <text evidence="1">Belongs to the ATP-dependent DNA ligase family.</text>
</comment>
<dbReference type="EC" id="6.5.1.1" evidence="5"/>
<evidence type="ECO:0000256" key="2">
    <source>
        <dbReference type="ARBA" id="ARBA00022598"/>
    </source>
</evidence>
<evidence type="ECO:0000313" key="5">
    <source>
        <dbReference type="EMBL" id="MDQ0341107.1"/>
    </source>
</evidence>
<dbReference type="GO" id="GO:0003910">
    <property type="term" value="F:DNA ligase (ATP) activity"/>
    <property type="evidence" value="ECO:0007669"/>
    <property type="project" value="UniProtKB-EC"/>
</dbReference>
<dbReference type="Pfam" id="PF01068">
    <property type="entry name" value="DNA_ligase_A_M"/>
    <property type="match status" value="1"/>
</dbReference>
<evidence type="ECO:0000259" key="4">
    <source>
        <dbReference type="PROSITE" id="PS50160"/>
    </source>
</evidence>
<feature type="domain" description="ATP-dependent DNA ligase family profile" evidence="4">
    <location>
        <begin position="98"/>
        <end position="199"/>
    </location>
</feature>
<dbReference type="EC" id="6.5.1.6" evidence="5"/>
<dbReference type="PANTHER" id="PTHR45674:SF4">
    <property type="entry name" value="DNA LIGASE 1"/>
    <property type="match status" value="1"/>
</dbReference>
<dbReference type="Gene3D" id="3.30.470.30">
    <property type="entry name" value="DNA ligase/mRNA capping enzyme"/>
    <property type="match status" value="1"/>
</dbReference>
<keyword evidence="2 5" id="KW-0436">Ligase</keyword>
<keyword evidence="6" id="KW-1185">Reference proteome</keyword>
<dbReference type="Gene3D" id="3.30.1490.70">
    <property type="match status" value="1"/>
</dbReference>
<dbReference type="SUPFAM" id="SSF50249">
    <property type="entry name" value="Nucleic acid-binding proteins"/>
    <property type="match status" value="1"/>
</dbReference>
<accession>A0ABU0CY74</accession>
<dbReference type="InterPro" id="IPR012310">
    <property type="entry name" value="DNA_ligase_ATP-dep_cent"/>
</dbReference>
<evidence type="ECO:0000256" key="3">
    <source>
        <dbReference type="ARBA" id="ARBA00034003"/>
    </source>
</evidence>
<dbReference type="InterPro" id="IPR050191">
    <property type="entry name" value="ATP-dep_DNA_ligase"/>
</dbReference>
<sequence length="276" mass="31850">MLCETSDKPFSDDKYIFEPKFDGHRLLVSKIGDEVKLYTRHGNNCTLKYPELLNVPVLNSKDIILDGEVVVLDRETGKPDFELVMRRFQGGSGPAVQFVAFDILHYDGEDLRSLGLIERKEILSEVLKETPFYSVIRYVDGEGEALFEAIQRHDLEGIVAKRKDSKYEGKRSKAWLKTINYKYETVEIAGYRKDEFGWLAEVNGRPVGVIELGVPPKHKYVFYEVSRQLIVEETEDIVRLEPLIKAKVKFRNWTRKGFMRSPVFIDFVTEGTEKTS</sequence>
<protein>
    <submittedName>
        <fullName evidence="5">DNA ligase-1</fullName>
        <ecNumber evidence="5">6.5.1.1</ecNumber>
        <ecNumber evidence="5">6.5.1.6</ecNumber>
        <ecNumber evidence="5">6.5.1.7</ecNumber>
    </submittedName>
</protein>
<organism evidence="5 6">
    <name type="scientific">Caldalkalibacillus uzonensis</name>
    <dbReference type="NCBI Taxonomy" id="353224"/>
    <lineage>
        <taxon>Bacteria</taxon>
        <taxon>Bacillati</taxon>
        <taxon>Bacillota</taxon>
        <taxon>Bacilli</taxon>
        <taxon>Bacillales</taxon>
        <taxon>Bacillaceae</taxon>
        <taxon>Caldalkalibacillus</taxon>
    </lineage>
</organism>
<gene>
    <name evidence="5" type="ORF">J2S00_003951</name>
</gene>
<dbReference type="CDD" id="cd07906">
    <property type="entry name" value="Adenylation_DNA_ligase_LigD_LigC"/>
    <property type="match status" value="1"/>
</dbReference>
<comment type="catalytic activity">
    <reaction evidence="3">
        <text>ATP + (deoxyribonucleotide)n-3'-hydroxyl + 5'-phospho-(deoxyribonucleotide)m = (deoxyribonucleotide)n+m + AMP + diphosphate.</text>
        <dbReference type="EC" id="6.5.1.1"/>
    </reaction>
</comment>
<dbReference type="EMBL" id="JAUSUQ010000032">
    <property type="protein sequence ID" value="MDQ0341107.1"/>
    <property type="molecule type" value="Genomic_DNA"/>
</dbReference>
<proteinExistence type="inferred from homology"/>
<dbReference type="InterPro" id="IPR012340">
    <property type="entry name" value="NA-bd_OB-fold"/>
</dbReference>
<evidence type="ECO:0000256" key="1">
    <source>
        <dbReference type="ARBA" id="ARBA00007572"/>
    </source>
</evidence>
<dbReference type="PROSITE" id="PS50160">
    <property type="entry name" value="DNA_LIGASE_A3"/>
    <property type="match status" value="1"/>
</dbReference>
<comment type="caution">
    <text evidence="5">The sequence shown here is derived from an EMBL/GenBank/DDBJ whole genome shotgun (WGS) entry which is preliminary data.</text>
</comment>
<reference evidence="5 6" key="1">
    <citation type="submission" date="2023-07" db="EMBL/GenBank/DDBJ databases">
        <title>Genomic Encyclopedia of Type Strains, Phase IV (KMG-IV): sequencing the most valuable type-strain genomes for metagenomic binning, comparative biology and taxonomic classification.</title>
        <authorList>
            <person name="Goeker M."/>
        </authorList>
    </citation>
    <scope>NUCLEOTIDE SEQUENCE [LARGE SCALE GENOMIC DNA]</scope>
    <source>
        <strain evidence="5 6">DSM 17740</strain>
    </source>
</reference>
<dbReference type="SUPFAM" id="SSF56091">
    <property type="entry name" value="DNA ligase/mRNA capping enzyme, catalytic domain"/>
    <property type="match status" value="1"/>
</dbReference>
<evidence type="ECO:0000313" key="6">
    <source>
        <dbReference type="Proteomes" id="UP001232445"/>
    </source>
</evidence>
<name>A0ABU0CY74_9BACI</name>
<dbReference type="PANTHER" id="PTHR45674">
    <property type="entry name" value="DNA LIGASE 1/3 FAMILY MEMBER"/>
    <property type="match status" value="1"/>
</dbReference>
<dbReference type="RefSeq" id="WP_307343795.1">
    <property type="nucleotide sequence ID" value="NZ_JAUSUQ010000032.1"/>
</dbReference>